<dbReference type="AlphaFoldDB" id="A0A183P4K1"/>
<keyword evidence="2" id="KW-1185">Reference proteome</keyword>
<name>A0A183P4K1_9TREM</name>
<evidence type="ECO:0000313" key="2">
    <source>
        <dbReference type="Proteomes" id="UP000269396"/>
    </source>
</evidence>
<accession>A0A183P4K1</accession>
<organism evidence="1 2">
    <name type="scientific">Schistosoma mattheei</name>
    <dbReference type="NCBI Taxonomy" id="31246"/>
    <lineage>
        <taxon>Eukaryota</taxon>
        <taxon>Metazoa</taxon>
        <taxon>Spiralia</taxon>
        <taxon>Lophotrochozoa</taxon>
        <taxon>Platyhelminthes</taxon>
        <taxon>Trematoda</taxon>
        <taxon>Digenea</taxon>
        <taxon>Strigeidida</taxon>
        <taxon>Schistosomatoidea</taxon>
        <taxon>Schistosomatidae</taxon>
        <taxon>Schistosoma</taxon>
    </lineage>
</organism>
<gene>
    <name evidence="1" type="ORF">SMTD_LOCUS9287</name>
</gene>
<reference evidence="1 2" key="1">
    <citation type="submission" date="2018-11" db="EMBL/GenBank/DDBJ databases">
        <authorList>
            <consortium name="Pathogen Informatics"/>
        </authorList>
    </citation>
    <scope>NUCLEOTIDE SEQUENCE [LARGE SCALE GENOMIC DNA]</scope>
    <source>
        <strain>Denwood</strain>
        <strain evidence="2">Zambia</strain>
    </source>
</reference>
<protein>
    <submittedName>
        <fullName evidence="1">Uncharacterized protein</fullName>
    </submittedName>
</protein>
<sequence length="48" mass="5992">MKNLKPLYQTHLHVRNEQNQTKELDNFLEHFHLLNIYYNRLKLILENN</sequence>
<proteinExistence type="predicted"/>
<dbReference type="Proteomes" id="UP000269396">
    <property type="component" value="Unassembled WGS sequence"/>
</dbReference>
<evidence type="ECO:0000313" key="1">
    <source>
        <dbReference type="EMBL" id="VDP49070.1"/>
    </source>
</evidence>
<dbReference type="EMBL" id="UZAL01029577">
    <property type="protein sequence ID" value="VDP49070.1"/>
    <property type="molecule type" value="Genomic_DNA"/>
</dbReference>